<dbReference type="EMBL" id="UINC01154606">
    <property type="protein sequence ID" value="SVD49987.1"/>
    <property type="molecule type" value="Genomic_DNA"/>
</dbReference>
<dbReference type="Pfam" id="PF00353">
    <property type="entry name" value="HemolysinCabind"/>
    <property type="match status" value="1"/>
</dbReference>
<evidence type="ECO:0008006" key="2">
    <source>
        <dbReference type="Google" id="ProtNLM"/>
    </source>
</evidence>
<gene>
    <name evidence="1" type="ORF">METZ01_LOCUS402841</name>
</gene>
<proteinExistence type="predicted"/>
<reference evidence="1" key="1">
    <citation type="submission" date="2018-05" db="EMBL/GenBank/DDBJ databases">
        <authorList>
            <person name="Lanie J.A."/>
            <person name="Ng W.-L."/>
            <person name="Kazmierczak K.M."/>
            <person name="Andrzejewski T.M."/>
            <person name="Davidsen T.M."/>
            <person name="Wayne K.J."/>
            <person name="Tettelin H."/>
            <person name="Glass J.I."/>
            <person name="Rusch D."/>
            <person name="Podicherti R."/>
            <person name="Tsui H.-C.T."/>
            <person name="Winkler M.E."/>
        </authorList>
    </citation>
    <scope>NUCLEOTIDE SEQUENCE</scope>
</reference>
<name>A0A382VTY9_9ZZZZ</name>
<sequence length="154" mass="15832">QGGNGGAGSTNKGIYEDSSGNLYSYVSGQLTSIFGSTPGTLNGVGTGADIIDGGAGNDHLFGLGGNDIFVFEITDAGASDVDVIWDFNRLGEGDKIRLTNNNNIISNTDINSIIASQVANGNNRTIIFNDGGGKQVSIEVKNIGLNLVVADFDS</sequence>
<dbReference type="AlphaFoldDB" id="A0A382VTY9"/>
<feature type="non-terminal residue" evidence="1">
    <location>
        <position position="1"/>
    </location>
</feature>
<protein>
    <recommendedName>
        <fullName evidence="2">Peptidase M10 serralysin C-terminal domain-containing protein</fullName>
    </recommendedName>
</protein>
<dbReference type="InterPro" id="IPR011049">
    <property type="entry name" value="Serralysin-like_metalloprot_C"/>
</dbReference>
<dbReference type="SUPFAM" id="SSF51120">
    <property type="entry name" value="beta-Roll"/>
    <property type="match status" value="1"/>
</dbReference>
<dbReference type="GO" id="GO:0005509">
    <property type="term" value="F:calcium ion binding"/>
    <property type="evidence" value="ECO:0007669"/>
    <property type="project" value="InterPro"/>
</dbReference>
<accession>A0A382VTY9</accession>
<evidence type="ECO:0000313" key="1">
    <source>
        <dbReference type="EMBL" id="SVD49987.1"/>
    </source>
</evidence>
<dbReference type="InterPro" id="IPR001343">
    <property type="entry name" value="Hemolysn_Ca-bd"/>
</dbReference>
<dbReference type="Gene3D" id="2.150.10.10">
    <property type="entry name" value="Serralysin-like metalloprotease, C-terminal"/>
    <property type="match status" value="1"/>
</dbReference>
<organism evidence="1">
    <name type="scientific">marine metagenome</name>
    <dbReference type="NCBI Taxonomy" id="408172"/>
    <lineage>
        <taxon>unclassified sequences</taxon>
        <taxon>metagenomes</taxon>
        <taxon>ecological metagenomes</taxon>
    </lineage>
</organism>